<evidence type="ECO:0000259" key="5">
    <source>
        <dbReference type="PROSITE" id="PS50125"/>
    </source>
</evidence>
<feature type="transmembrane region" description="Helical" evidence="4">
    <location>
        <begin position="153"/>
        <end position="173"/>
    </location>
</feature>
<keyword evidence="8" id="KW-1185">Reference proteome</keyword>
<evidence type="ECO:0000313" key="6">
    <source>
        <dbReference type="EMBL" id="MDV6236471.1"/>
    </source>
</evidence>
<sequence length="441" mass="49069">MLEGMNEIIKKIKSQTMDALAHEILKSEIMRTRILFSYFFFMVSVIGLAFFFLKDRIEREAGIHFPFGTTLAVTLTIAVYEYGVYRLLLSFQKKGKVIFAAGRFANAFVEISFVSVLLWINMNVFESPLIPLFSPAALVYFIFIILSVLRLEFFLSVFTGLVAALEFVALSIYVNPQVQNTISLKFFSSLPPLIGKSATFFITGVIAGFVALQLKRALVASSAAVQEKNQVIGMFGQYVSPDVVDKLLEQKTGNFSESKHVCVMFLDIRNFTRFSEKRSPGEVIDYLNYIFSHLIDIVNVHNGMINKFLGDGFMAVFGAPLSDSGKDVDNAVNASLALLRKIEQLNQEGKIPETQIGIGLHYGAAMTGNIGSEARKEYTIIGDVVNLASRVEQLNKEFGTKLLVTEAVFQTVKDKVPGRHISSLQVKGREEPVVVFELGKV</sequence>
<evidence type="ECO:0000313" key="7">
    <source>
        <dbReference type="EMBL" id="PJZ93183.1"/>
    </source>
</evidence>
<dbReference type="PANTHER" id="PTHR43081:SF17">
    <property type="entry name" value="BLL5647 PROTEIN"/>
    <property type="match status" value="1"/>
</dbReference>
<evidence type="ECO:0000313" key="8">
    <source>
        <dbReference type="Proteomes" id="UP000232122"/>
    </source>
</evidence>
<dbReference type="InterPro" id="IPR001054">
    <property type="entry name" value="A/G_cyclase"/>
</dbReference>
<accession>A0A2N0B9J7</accession>
<feature type="transmembrane region" description="Helical" evidence="4">
    <location>
        <begin position="97"/>
        <end position="122"/>
    </location>
</feature>
<evidence type="ECO:0000256" key="4">
    <source>
        <dbReference type="SAM" id="Phobius"/>
    </source>
</evidence>
<dbReference type="CDD" id="cd07302">
    <property type="entry name" value="CHD"/>
    <property type="match status" value="1"/>
</dbReference>
<dbReference type="EC" id="4.6.1.-" evidence="6"/>
<dbReference type="Pfam" id="PF00211">
    <property type="entry name" value="Guanylate_cyc"/>
    <property type="match status" value="1"/>
</dbReference>
<accession>A0A2N0BLH1</accession>
<dbReference type="GO" id="GO:0004016">
    <property type="term" value="F:adenylate cyclase activity"/>
    <property type="evidence" value="ECO:0007669"/>
    <property type="project" value="UniProtKB-ARBA"/>
</dbReference>
<feature type="transmembrane region" description="Helical" evidence="4">
    <location>
        <begin position="65"/>
        <end position="85"/>
    </location>
</feature>
<feature type="transmembrane region" description="Helical" evidence="4">
    <location>
        <begin position="34"/>
        <end position="53"/>
    </location>
</feature>
<dbReference type="SMART" id="SM00044">
    <property type="entry name" value="CYCc"/>
    <property type="match status" value="1"/>
</dbReference>
<evidence type="ECO:0000256" key="3">
    <source>
        <dbReference type="ARBA" id="ARBA00023136"/>
    </source>
</evidence>
<gene>
    <name evidence="6" type="ORF">CH379_012615</name>
    <name evidence="7" type="ORF">CH379_09225</name>
</gene>
<evidence type="ECO:0000256" key="2">
    <source>
        <dbReference type="ARBA" id="ARBA00022475"/>
    </source>
</evidence>
<comment type="subcellular location">
    <subcellularLocation>
        <location evidence="1">Cell membrane</location>
        <topology evidence="1">Multi-pass membrane protein</topology>
    </subcellularLocation>
</comment>
<protein>
    <submittedName>
        <fullName evidence="7">Adenylate cyclase</fullName>
    </submittedName>
    <submittedName>
        <fullName evidence="6">Adenylate/guanylate cyclase domain-containing protein</fullName>
        <ecNumber evidence="6">4.6.1.-</ecNumber>
    </submittedName>
</protein>
<feature type="transmembrane region" description="Helical" evidence="4">
    <location>
        <begin position="128"/>
        <end position="146"/>
    </location>
</feature>
<dbReference type="OrthoDB" id="9806704at2"/>
<reference evidence="7" key="1">
    <citation type="submission" date="2017-07" db="EMBL/GenBank/DDBJ databases">
        <title>Leptospira spp. isolated from tropical soils.</title>
        <authorList>
            <person name="Thibeaux R."/>
            <person name="Iraola G."/>
            <person name="Ferres I."/>
            <person name="Bierque E."/>
            <person name="Girault D."/>
            <person name="Soupe-Gilbert M.-E."/>
            <person name="Picardeau M."/>
            <person name="Goarant C."/>
        </authorList>
    </citation>
    <scope>NUCLEOTIDE SEQUENCE [LARGE SCALE GENOMIC DNA]</scope>
    <source>
        <strain evidence="7">ATI7-C-A5</strain>
    </source>
</reference>
<comment type="caution">
    <text evidence="7">The sequence shown here is derived from an EMBL/GenBank/DDBJ whole genome shotgun (WGS) entry which is preliminary data.</text>
</comment>
<dbReference type="PROSITE" id="PS50125">
    <property type="entry name" value="GUANYLATE_CYCLASE_2"/>
    <property type="match status" value="1"/>
</dbReference>
<reference evidence="6" key="3">
    <citation type="submission" date="2023-10" db="EMBL/GenBank/DDBJ databases">
        <authorList>
            <person name="Picardeau M."/>
            <person name="Thibeaux R."/>
        </authorList>
    </citation>
    <scope>NUCLEOTIDE SEQUENCE</scope>
    <source>
        <strain evidence="6">ATI7-C-A5</strain>
    </source>
</reference>
<dbReference type="GO" id="GO:0005886">
    <property type="term" value="C:plasma membrane"/>
    <property type="evidence" value="ECO:0007669"/>
    <property type="project" value="UniProtKB-SubCell"/>
</dbReference>
<feature type="transmembrane region" description="Helical" evidence="4">
    <location>
        <begin position="193"/>
        <end position="212"/>
    </location>
</feature>
<dbReference type="InterPro" id="IPR029787">
    <property type="entry name" value="Nucleotide_cyclase"/>
</dbReference>
<reference evidence="6 8" key="2">
    <citation type="journal article" date="2018" name="Microb. Genom.">
        <title>Deciphering the unexplored Leptospira diversity from soils uncovers genomic evolution to virulence.</title>
        <authorList>
            <person name="Thibeaux R."/>
            <person name="Iraola G."/>
            <person name="Ferres I."/>
            <person name="Bierque E."/>
            <person name="Girault D."/>
            <person name="Soupe-Gilbert M.E."/>
            <person name="Picardeau M."/>
            <person name="Goarant C."/>
        </authorList>
    </citation>
    <scope>NUCLEOTIDE SEQUENCE [LARGE SCALE GENOMIC DNA]</scope>
    <source>
        <strain evidence="6 8">ATI7-C-A5</strain>
    </source>
</reference>
<keyword evidence="2" id="KW-1003">Cell membrane</keyword>
<proteinExistence type="predicted"/>
<dbReference type="GO" id="GO:0006171">
    <property type="term" value="P:cAMP biosynthetic process"/>
    <property type="evidence" value="ECO:0007669"/>
    <property type="project" value="TreeGrafter"/>
</dbReference>
<keyword evidence="3 4" id="KW-0472">Membrane</keyword>
<dbReference type="SUPFAM" id="SSF55073">
    <property type="entry name" value="Nucleotide cyclase"/>
    <property type="match status" value="1"/>
</dbReference>
<keyword evidence="4" id="KW-0812">Transmembrane</keyword>
<dbReference type="EMBL" id="NPEF02000014">
    <property type="protein sequence ID" value="MDV6236471.1"/>
    <property type="molecule type" value="Genomic_DNA"/>
</dbReference>
<dbReference type="Gene3D" id="3.30.70.1230">
    <property type="entry name" value="Nucleotide cyclase"/>
    <property type="match status" value="1"/>
</dbReference>
<organism evidence="7">
    <name type="scientific">Leptospira ellisii</name>
    <dbReference type="NCBI Taxonomy" id="2023197"/>
    <lineage>
        <taxon>Bacteria</taxon>
        <taxon>Pseudomonadati</taxon>
        <taxon>Spirochaetota</taxon>
        <taxon>Spirochaetia</taxon>
        <taxon>Leptospirales</taxon>
        <taxon>Leptospiraceae</taxon>
        <taxon>Leptospira</taxon>
    </lineage>
</organism>
<dbReference type="PANTHER" id="PTHR43081">
    <property type="entry name" value="ADENYLATE CYCLASE, TERMINAL-DIFFERENTIATION SPECIFIC-RELATED"/>
    <property type="match status" value="1"/>
</dbReference>
<dbReference type="Proteomes" id="UP000232122">
    <property type="component" value="Unassembled WGS sequence"/>
</dbReference>
<name>A0A2N0BLH1_9LEPT</name>
<dbReference type="EMBL" id="NPEF01000078">
    <property type="protein sequence ID" value="PJZ93183.1"/>
    <property type="molecule type" value="Genomic_DNA"/>
</dbReference>
<keyword evidence="6" id="KW-0456">Lyase</keyword>
<evidence type="ECO:0000256" key="1">
    <source>
        <dbReference type="ARBA" id="ARBA00004651"/>
    </source>
</evidence>
<dbReference type="InterPro" id="IPR050697">
    <property type="entry name" value="Adenylyl/Guanylyl_Cyclase_3/4"/>
</dbReference>
<dbReference type="GO" id="GO:0035556">
    <property type="term" value="P:intracellular signal transduction"/>
    <property type="evidence" value="ECO:0007669"/>
    <property type="project" value="InterPro"/>
</dbReference>
<dbReference type="AlphaFoldDB" id="A0A2N0BLH1"/>
<dbReference type="RefSeq" id="WP_100746801.1">
    <property type="nucleotide sequence ID" value="NZ_NPEF02000014.1"/>
</dbReference>
<feature type="domain" description="Guanylate cyclase" evidence="5">
    <location>
        <begin position="262"/>
        <end position="392"/>
    </location>
</feature>
<keyword evidence="4" id="KW-1133">Transmembrane helix</keyword>